<dbReference type="AlphaFoldDB" id="A0A0K8RIH7"/>
<organism evidence="1">
    <name type="scientific">Ixodes ricinus</name>
    <name type="common">Common tick</name>
    <name type="synonym">Acarus ricinus</name>
    <dbReference type="NCBI Taxonomy" id="34613"/>
    <lineage>
        <taxon>Eukaryota</taxon>
        <taxon>Metazoa</taxon>
        <taxon>Ecdysozoa</taxon>
        <taxon>Arthropoda</taxon>
        <taxon>Chelicerata</taxon>
        <taxon>Arachnida</taxon>
        <taxon>Acari</taxon>
        <taxon>Parasitiformes</taxon>
        <taxon>Ixodida</taxon>
        <taxon>Ixodoidea</taxon>
        <taxon>Ixodidae</taxon>
        <taxon>Ixodinae</taxon>
        <taxon>Ixodes</taxon>
    </lineage>
</organism>
<dbReference type="EMBL" id="GADI01002927">
    <property type="protein sequence ID" value="JAA70881.1"/>
    <property type="molecule type" value="mRNA"/>
</dbReference>
<reference evidence="1" key="1">
    <citation type="submission" date="2012-12" db="EMBL/GenBank/DDBJ databases">
        <title>Identification and characterization of a phenylalanine ammonia-lyase gene family in Isatis indigotica Fort.</title>
        <authorList>
            <person name="Liu Q."/>
            <person name="Chen J."/>
            <person name="Zhou X."/>
            <person name="Di P."/>
            <person name="Xiao Y."/>
            <person name="Xuan H."/>
            <person name="Zhang L."/>
            <person name="Chen W."/>
        </authorList>
    </citation>
    <scope>NUCLEOTIDE SEQUENCE</scope>
    <source>
        <tissue evidence="1">Salivary gland</tissue>
    </source>
</reference>
<accession>A0A0K8RIH7</accession>
<protein>
    <submittedName>
        <fullName evidence="1">Uncharacterized protein</fullName>
    </submittedName>
</protein>
<name>A0A0K8RIH7_IXORI</name>
<evidence type="ECO:0000313" key="1">
    <source>
        <dbReference type="EMBL" id="JAA70881.1"/>
    </source>
</evidence>
<sequence length="120" mass="13827">MQHLLKYKHTRSNAKSANLNHFPGRCGHWAFIRLDDATATHVQNTWRQRPQNRFATSLCCTKACKTYEMPCMKHHKNASKFDRWHTLAVDNETNTKGHPPPYIKAEHAVAAKQYDAKVGI</sequence>
<proteinExistence type="evidence at transcript level"/>